<comment type="caution">
    <text evidence="2">The sequence shown here is derived from an EMBL/GenBank/DDBJ whole genome shotgun (WGS) entry which is preliminary data.</text>
</comment>
<sequence length="149" mass="18257">MPLWKQHLYTHKLASYWKDRELTSSEKNQLYWKMVFNYYGFWVNKVLHLIPFYYLYKRKFFTMPNELKFWTSFGIISTVLCVSSFNIDRVFNRVLVFEVEELSDKYNTELDEFRKEYLLNKAEKDMNKILILQEMKEEGKNIRGMGNDE</sequence>
<accession>A0A1R2BSC9</accession>
<keyword evidence="1" id="KW-0812">Transmembrane</keyword>
<keyword evidence="1" id="KW-0472">Membrane</keyword>
<gene>
    <name evidence="2" type="ORF">SteCoe_20209</name>
</gene>
<dbReference type="EMBL" id="MPUH01000457">
    <property type="protein sequence ID" value="OMJ79729.1"/>
    <property type="molecule type" value="Genomic_DNA"/>
</dbReference>
<evidence type="ECO:0000313" key="3">
    <source>
        <dbReference type="Proteomes" id="UP000187209"/>
    </source>
</evidence>
<dbReference type="AlphaFoldDB" id="A0A1R2BSC9"/>
<keyword evidence="3" id="KW-1185">Reference proteome</keyword>
<protein>
    <submittedName>
        <fullName evidence="2">Uncharacterized protein</fullName>
    </submittedName>
</protein>
<organism evidence="2 3">
    <name type="scientific">Stentor coeruleus</name>
    <dbReference type="NCBI Taxonomy" id="5963"/>
    <lineage>
        <taxon>Eukaryota</taxon>
        <taxon>Sar</taxon>
        <taxon>Alveolata</taxon>
        <taxon>Ciliophora</taxon>
        <taxon>Postciliodesmatophora</taxon>
        <taxon>Heterotrichea</taxon>
        <taxon>Heterotrichida</taxon>
        <taxon>Stentoridae</taxon>
        <taxon>Stentor</taxon>
    </lineage>
</organism>
<feature type="transmembrane region" description="Helical" evidence="1">
    <location>
        <begin position="36"/>
        <end position="55"/>
    </location>
</feature>
<feature type="transmembrane region" description="Helical" evidence="1">
    <location>
        <begin position="67"/>
        <end position="87"/>
    </location>
</feature>
<reference evidence="2 3" key="1">
    <citation type="submission" date="2016-11" db="EMBL/GenBank/DDBJ databases">
        <title>The macronuclear genome of Stentor coeruleus: a giant cell with tiny introns.</title>
        <authorList>
            <person name="Slabodnick M."/>
            <person name="Ruby J.G."/>
            <person name="Reiff S.B."/>
            <person name="Swart E.C."/>
            <person name="Gosai S."/>
            <person name="Prabakaran S."/>
            <person name="Witkowska E."/>
            <person name="Larue G.E."/>
            <person name="Fisher S."/>
            <person name="Freeman R.M."/>
            <person name="Gunawardena J."/>
            <person name="Chu W."/>
            <person name="Stover N.A."/>
            <person name="Gregory B.D."/>
            <person name="Nowacki M."/>
            <person name="Derisi J."/>
            <person name="Roy S.W."/>
            <person name="Marshall W.F."/>
            <person name="Sood P."/>
        </authorList>
    </citation>
    <scope>NUCLEOTIDE SEQUENCE [LARGE SCALE GENOMIC DNA]</scope>
    <source>
        <strain evidence="2">WM001</strain>
    </source>
</reference>
<dbReference type="Proteomes" id="UP000187209">
    <property type="component" value="Unassembled WGS sequence"/>
</dbReference>
<proteinExistence type="predicted"/>
<name>A0A1R2BSC9_9CILI</name>
<keyword evidence="1" id="KW-1133">Transmembrane helix</keyword>
<evidence type="ECO:0000313" key="2">
    <source>
        <dbReference type="EMBL" id="OMJ79729.1"/>
    </source>
</evidence>
<evidence type="ECO:0000256" key="1">
    <source>
        <dbReference type="SAM" id="Phobius"/>
    </source>
</evidence>